<evidence type="ECO:0000313" key="11">
    <source>
        <dbReference type="Proteomes" id="UP001163798"/>
    </source>
</evidence>
<dbReference type="InterPro" id="IPR027165">
    <property type="entry name" value="CND3"/>
</dbReference>
<name>A0AA38KUA1_9AGAR</name>
<accession>A0AA38KUA1</accession>
<keyword evidence="6" id="KW-0226">DNA condensation</keyword>
<reference evidence="10" key="1">
    <citation type="submission" date="2022-08" db="EMBL/GenBank/DDBJ databases">
        <authorList>
            <consortium name="DOE Joint Genome Institute"/>
            <person name="Min B."/>
            <person name="Riley R."/>
            <person name="Sierra-Patev S."/>
            <person name="Naranjo-Ortiz M."/>
            <person name="Looney B."/>
            <person name="Konkel Z."/>
            <person name="Slot J.C."/>
            <person name="Sakamoto Y."/>
            <person name="Steenwyk J.L."/>
            <person name="Rokas A."/>
            <person name="Carro J."/>
            <person name="Camarero S."/>
            <person name="Ferreira P."/>
            <person name="Molpeceres G."/>
            <person name="Ruiz-Duenas F.J."/>
            <person name="Serrano A."/>
            <person name="Henrissat B."/>
            <person name="Drula E."/>
            <person name="Hughes K.W."/>
            <person name="Mata J.L."/>
            <person name="Ishikawa N.K."/>
            <person name="Vargas-Isla R."/>
            <person name="Ushijima S."/>
            <person name="Smith C.A."/>
            <person name="Ahrendt S."/>
            <person name="Andreopoulos W."/>
            <person name="He G."/>
            <person name="Labutti K."/>
            <person name="Lipzen A."/>
            <person name="Ng V."/>
            <person name="Sandor L."/>
            <person name="Barry K."/>
            <person name="Martinez A.T."/>
            <person name="Xiao Y."/>
            <person name="Gibbons J.G."/>
            <person name="Terashima K."/>
            <person name="Hibbett D.S."/>
            <person name="Grigoriev I.V."/>
        </authorList>
    </citation>
    <scope>NUCLEOTIDE SEQUENCE</scope>
    <source>
        <strain evidence="10">TFB10291</strain>
    </source>
</reference>
<keyword evidence="7" id="KW-0131">Cell cycle</keyword>
<dbReference type="InterPro" id="IPR011989">
    <property type="entry name" value="ARM-like"/>
</dbReference>
<evidence type="ECO:0000259" key="9">
    <source>
        <dbReference type="Pfam" id="PF12719"/>
    </source>
</evidence>
<evidence type="ECO:0000256" key="1">
    <source>
        <dbReference type="ARBA" id="ARBA00004286"/>
    </source>
</evidence>
<evidence type="ECO:0000256" key="8">
    <source>
        <dbReference type="SAM" id="MobiDB-lite"/>
    </source>
</evidence>
<keyword evidence="4" id="KW-0132">Cell division</keyword>
<dbReference type="Proteomes" id="UP001163798">
    <property type="component" value="Unassembled WGS sequence"/>
</dbReference>
<evidence type="ECO:0000256" key="5">
    <source>
        <dbReference type="ARBA" id="ARBA00022776"/>
    </source>
</evidence>
<proteinExistence type="inferred from homology"/>
<dbReference type="PANTHER" id="PTHR14418:SF5">
    <property type="entry name" value="CONDENSIN COMPLEX SUBUNIT 3"/>
    <property type="match status" value="1"/>
</dbReference>
<gene>
    <name evidence="10" type="ORF">GGU10DRAFT_437061</name>
</gene>
<protein>
    <submittedName>
        <fullName evidence="10">Nuclear condensing complex subunit</fullName>
    </submittedName>
</protein>
<dbReference type="PANTHER" id="PTHR14418">
    <property type="entry name" value="CONDENSIN COMPLEX SUBUNIT 3-RELATED"/>
    <property type="match status" value="1"/>
</dbReference>
<dbReference type="GO" id="GO:0000796">
    <property type="term" value="C:condensin complex"/>
    <property type="evidence" value="ECO:0007669"/>
    <property type="project" value="InterPro"/>
</dbReference>
<dbReference type="InterPro" id="IPR025977">
    <property type="entry name" value="Cnd3_C"/>
</dbReference>
<comment type="subcellular location">
    <subcellularLocation>
        <location evidence="1">Chromosome</location>
    </subcellularLocation>
</comment>
<dbReference type="AlphaFoldDB" id="A0AA38KUA1"/>
<evidence type="ECO:0000313" key="10">
    <source>
        <dbReference type="EMBL" id="KAJ3781812.1"/>
    </source>
</evidence>
<evidence type="ECO:0000256" key="4">
    <source>
        <dbReference type="ARBA" id="ARBA00022618"/>
    </source>
</evidence>
<dbReference type="Gene3D" id="1.25.10.10">
    <property type="entry name" value="Leucine-rich Repeat Variant"/>
    <property type="match status" value="1"/>
</dbReference>
<keyword evidence="11" id="KW-1185">Reference proteome</keyword>
<dbReference type="SUPFAM" id="SSF48371">
    <property type="entry name" value="ARM repeat"/>
    <property type="match status" value="1"/>
</dbReference>
<dbReference type="EMBL" id="MU793522">
    <property type="protein sequence ID" value="KAJ3781812.1"/>
    <property type="molecule type" value="Genomic_DNA"/>
</dbReference>
<sequence>MAPGTSQVLVNSEDPDSIPGRISRIFDEVQISSANHPKNKVTLYMIYLEATSMQAEETGMHLFESTFFLVIARLLDTKKSTFGDRVVKFFTEFLKYIHEKGKAVGSYLLATHYGDTDDTHQSSAQIFTDRIVQELLKRGSFARAKNIRYRSAELCADIALSLALIHQSLYYSLREILLRQINDKEWTVRQHAAIALCALLRVDDTEELITRGLYPLTEILLDTLSYDVNEYVRLSVLQKLDLNEDTLDDILDRTRDTAVQIRKEVYTKLEKNVLLDDEDDDLEIGSAHPRTLSMAQRDLIVKNGIGDRDPSVRDAAVKVFTKWVNTIVITQDSGPQGPQEGSLQATPLVQLLTLFNLHDDDSLSEAIIKIFEANPRILNNIPFRTTDWSSFTPETAFLTRVYVEHCVKNKSAVQLDEVLPAVMVFAFHLQECVDRMVEAMQRCHGKVEDTDIDDVTRAILQDEIDSQQLITSEMLKISLRLDYGDEIGRSQMEQLVCGCLVQKDLPEGLLVLCIELLKEMTANDTDLIRIIDGTVVPSLLRDREDHDDLDDGHSSNSKQEQNDILDMRCLVICEYMLTLVNVVWKQILQALFPDIHKTHILQVLEDSSSIRAITKIVHSTVSRKDDDQIKERGYRCFALIGLINESVAMKAFKFFLGRMKNDLIPEELRLVATQAIFDLIMWYGQETAVKWCDLENLTTIFVEALDQENPAEDMRALLCEGLAKLMGEGVLVDEHITNLLVENYFSPRYTKNQCLKQCLSFFFHNYCARSLKNQERITETFLPTFLKLCSIHCEDTRWLYLEVDSIALIARFSDMILTWTHPNYLQEQDRSQKYDVELDTQAHFKLAFEIIQELLQQDSKLFRKHQQILVQVLSHKLYLPEKVNVVEVRHFDMLINKLFSVYLFPNTTTKNSLTKFHAHFVKKYEKQLEAFSEADFRASEEYQEELIFLDKIIPTQPELYQIEGGSRKRRKKRRLRSLTDRSSSEASDIYVEREDAPSKFPRLSVRRDEIDSPQWISPYSRSQLITSHHNSGEDSDELKS</sequence>
<dbReference type="GO" id="GO:0051301">
    <property type="term" value="P:cell division"/>
    <property type="evidence" value="ECO:0007669"/>
    <property type="project" value="UniProtKB-KW"/>
</dbReference>
<dbReference type="Pfam" id="PF12719">
    <property type="entry name" value="Cnd3"/>
    <property type="match status" value="1"/>
</dbReference>
<evidence type="ECO:0000256" key="6">
    <source>
        <dbReference type="ARBA" id="ARBA00023067"/>
    </source>
</evidence>
<feature type="domain" description="Nuclear condensin complex subunit 3 C-terminal" evidence="9">
    <location>
        <begin position="568"/>
        <end position="874"/>
    </location>
</feature>
<dbReference type="GO" id="GO:0000793">
    <property type="term" value="C:condensed chromosome"/>
    <property type="evidence" value="ECO:0007669"/>
    <property type="project" value="TreeGrafter"/>
</dbReference>
<organism evidence="10 11">
    <name type="scientific">Lentinula aff. detonsa</name>
    <dbReference type="NCBI Taxonomy" id="2804958"/>
    <lineage>
        <taxon>Eukaryota</taxon>
        <taxon>Fungi</taxon>
        <taxon>Dikarya</taxon>
        <taxon>Basidiomycota</taxon>
        <taxon>Agaricomycotina</taxon>
        <taxon>Agaricomycetes</taxon>
        <taxon>Agaricomycetidae</taxon>
        <taxon>Agaricales</taxon>
        <taxon>Marasmiineae</taxon>
        <taxon>Omphalotaceae</taxon>
        <taxon>Lentinula</taxon>
    </lineage>
</organism>
<dbReference type="InterPro" id="IPR016024">
    <property type="entry name" value="ARM-type_fold"/>
</dbReference>
<evidence type="ECO:0000256" key="2">
    <source>
        <dbReference type="ARBA" id="ARBA00006533"/>
    </source>
</evidence>
<dbReference type="GO" id="GO:0007076">
    <property type="term" value="P:mitotic chromosome condensation"/>
    <property type="evidence" value="ECO:0007669"/>
    <property type="project" value="InterPro"/>
</dbReference>
<evidence type="ECO:0000256" key="3">
    <source>
        <dbReference type="ARBA" id="ARBA00022454"/>
    </source>
</evidence>
<feature type="region of interest" description="Disordered" evidence="8">
    <location>
        <begin position="1021"/>
        <end position="1040"/>
    </location>
</feature>
<comment type="caution">
    <text evidence="10">The sequence shown here is derived from an EMBL/GenBank/DDBJ whole genome shotgun (WGS) entry which is preliminary data.</text>
</comment>
<keyword evidence="3" id="KW-0158">Chromosome</keyword>
<comment type="similarity">
    <text evidence="2">Belongs to the CND3 (condensin subunit 3) family.</text>
</comment>
<evidence type="ECO:0000256" key="7">
    <source>
        <dbReference type="ARBA" id="ARBA00023306"/>
    </source>
</evidence>
<keyword evidence="5" id="KW-0498">Mitosis</keyword>